<evidence type="ECO:0000313" key="3">
    <source>
        <dbReference type="Proteomes" id="UP001246576"/>
    </source>
</evidence>
<organism evidence="2 3">
    <name type="scientific">Herbaspirillum huttiense subsp. lycopersici</name>
    <dbReference type="NCBI Taxonomy" id="3074428"/>
    <lineage>
        <taxon>Bacteria</taxon>
        <taxon>Pseudomonadati</taxon>
        <taxon>Pseudomonadota</taxon>
        <taxon>Betaproteobacteria</taxon>
        <taxon>Burkholderiales</taxon>
        <taxon>Oxalobacteraceae</taxon>
        <taxon>Herbaspirillum</taxon>
    </lineage>
</organism>
<evidence type="ECO:0008006" key="4">
    <source>
        <dbReference type="Google" id="ProtNLM"/>
    </source>
</evidence>
<evidence type="ECO:0000313" key="2">
    <source>
        <dbReference type="EMBL" id="MDR9848686.1"/>
    </source>
</evidence>
<dbReference type="EMBL" id="JAVLSJ010000005">
    <property type="protein sequence ID" value="MDR9848686.1"/>
    <property type="molecule type" value="Genomic_DNA"/>
</dbReference>
<sequence length="309" mass="32087">MRRVSFFVGAIFYVVITGAQAQQNPLSSFLDAIGKVGKGISSSSQEESGPLVDILKTYASANTSTLNAGAACEAVTRGYLVKKSETDLKLASYGAASAGYLLNAQDIAQCAVGPAGASQVSRIPVSQAIDQVGANLAMSVIAAKAGGLVIPQVTANAQNALALLEANKTANGDLIRKLKETGLVGDDSPTTASSAEVIQMTAKDAVSDFKSNNFAFKSKYDGKVLAISGVIQNITGSGQRATVTLVGHKPADLNDQGFQDLVRCEVSDQAALSKVINLKRGQMVKVMGLYKPATQAFPVGVELQKCQPN</sequence>
<dbReference type="Proteomes" id="UP001246576">
    <property type="component" value="Unassembled WGS sequence"/>
</dbReference>
<dbReference type="InterPro" id="IPR024422">
    <property type="entry name" value="Protein_unknown_function_OB"/>
</dbReference>
<evidence type="ECO:0000256" key="1">
    <source>
        <dbReference type="SAM" id="SignalP"/>
    </source>
</evidence>
<dbReference type="RefSeq" id="WP_310839915.1">
    <property type="nucleotide sequence ID" value="NZ_JAVLSJ010000005.1"/>
</dbReference>
<protein>
    <recommendedName>
        <fullName evidence="4">Nucleic acid binding protein</fullName>
    </recommendedName>
</protein>
<proteinExistence type="predicted"/>
<dbReference type="Pfam" id="PF12869">
    <property type="entry name" value="tRNA_anti-like"/>
    <property type="match status" value="1"/>
</dbReference>
<reference evidence="2" key="1">
    <citation type="submission" date="2023-09" db="EMBL/GenBank/DDBJ databases">
        <title>Description of first Herbaspirillum huttiense subsp. nephrolepsisexaltata and Herbaspirillum huttiense subsp. lycopersicon.</title>
        <authorList>
            <person name="Poudel M."/>
            <person name="Sharma A."/>
            <person name="Goss E."/>
            <person name="Tapia J.H."/>
            <person name="Harmon C.M."/>
            <person name="Jones J.B."/>
        </authorList>
    </citation>
    <scope>NUCLEOTIDE SEQUENCE</scope>
    <source>
        <strain evidence="2">SE1</strain>
    </source>
</reference>
<feature type="chain" id="PRO_5045095926" description="Nucleic acid binding protein" evidence="1">
    <location>
        <begin position="22"/>
        <end position="309"/>
    </location>
</feature>
<keyword evidence="1" id="KW-0732">Signal</keyword>
<gene>
    <name evidence="2" type="ORF">RI048_10700</name>
</gene>
<name>A0ABU2EKL1_9BURK</name>
<comment type="caution">
    <text evidence="2">The sequence shown here is derived from an EMBL/GenBank/DDBJ whole genome shotgun (WGS) entry which is preliminary data.</text>
</comment>
<accession>A0ABU2EKL1</accession>
<feature type="signal peptide" evidence="1">
    <location>
        <begin position="1"/>
        <end position="21"/>
    </location>
</feature>
<keyword evidence="3" id="KW-1185">Reference proteome</keyword>